<gene>
    <name evidence="1" type="ORF">HNR73_006042</name>
</gene>
<name>A0A841FXA3_9ACTN</name>
<protein>
    <submittedName>
        <fullName evidence="1">Proteasome lid subunit RPN8/RPN11</fullName>
    </submittedName>
</protein>
<evidence type="ECO:0000313" key="2">
    <source>
        <dbReference type="Proteomes" id="UP000548476"/>
    </source>
</evidence>
<sequence>MSTVGSVAFADPALLDAFIEAATGEYAACTPQEPPRCWALLLGSVEDGVAHVHRVRFARNVRDDSPVALDEFAENIVPCFGAAYANTRRGYWCDSTDLLAATREAESAGLELLGSVHLHPDWHRIGPPHERGLRISQHPTPMDAYLFRNTGWPVNIICYLSELDDRLHHTMAAWSSPAYDEPGASPAQLTIHMAVRV</sequence>
<dbReference type="Proteomes" id="UP000548476">
    <property type="component" value="Unassembled WGS sequence"/>
</dbReference>
<keyword evidence="1" id="KW-0647">Proteasome</keyword>
<dbReference type="AlphaFoldDB" id="A0A841FXA3"/>
<keyword evidence="2" id="KW-1185">Reference proteome</keyword>
<proteinExistence type="predicted"/>
<dbReference type="Gene3D" id="3.40.140.10">
    <property type="entry name" value="Cytidine Deaminase, domain 2"/>
    <property type="match status" value="1"/>
</dbReference>
<dbReference type="RefSeq" id="WP_184790959.1">
    <property type="nucleotide sequence ID" value="NZ_BONT01000047.1"/>
</dbReference>
<dbReference type="EMBL" id="JACHGT010000015">
    <property type="protein sequence ID" value="MBB6038162.1"/>
    <property type="molecule type" value="Genomic_DNA"/>
</dbReference>
<comment type="caution">
    <text evidence="1">The sequence shown here is derived from an EMBL/GenBank/DDBJ whole genome shotgun (WGS) entry which is preliminary data.</text>
</comment>
<reference evidence="1 2" key="1">
    <citation type="submission" date="2020-08" db="EMBL/GenBank/DDBJ databases">
        <title>Genomic Encyclopedia of Type Strains, Phase IV (KMG-IV): sequencing the most valuable type-strain genomes for metagenomic binning, comparative biology and taxonomic classification.</title>
        <authorList>
            <person name="Goeker M."/>
        </authorList>
    </citation>
    <scope>NUCLEOTIDE SEQUENCE [LARGE SCALE GENOMIC DNA]</scope>
    <source>
        <strain evidence="1 2">YIM 65646</strain>
    </source>
</reference>
<evidence type="ECO:0000313" key="1">
    <source>
        <dbReference type="EMBL" id="MBB6038162.1"/>
    </source>
</evidence>
<dbReference type="SUPFAM" id="SSF102712">
    <property type="entry name" value="JAB1/MPN domain"/>
    <property type="match status" value="1"/>
</dbReference>
<accession>A0A841FXA3</accession>
<organism evidence="1 2">
    <name type="scientific">Phytomonospora endophytica</name>
    <dbReference type="NCBI Taxonomy" id="714109"/>
    <lineage>
        <taxon>Bacteria</taxon>
        <taxon>Bacillati</taxon>
        <taxon>Actinomycetota</taxon>
        <taxon>Actinomycetes</taxon>
        <taxon>Micromonosporales</taxon>
        <taxon>Micromonosporaceae</taxon>
        <taxon>Phytomonospora</taxon>
    </lineage>
</organism>
<dbReference type="GO" id="GO:0000502">
    <property type="term" value="C:proteasome complex"/>
    <property type="evidence" value="ECO:0007669"/>
    <property type="project" value="UniProtKB-KW"/>
</dbReference>